<comment type="caution">
    <text evidence="2">The sequence shown here is derived from an EMBL/GenBank/DDBJ whole genome shotgun (WGS) entry which is preliminary data.</text>
</comment>
<reference evidence="2 3" key="1">
    <citation type="journal article" date="2014" name="BMC Genomics">
        <title>Genome and secretome analysis of the hemibiotrophic fungal pathogen, Moniliophthora roreri, which causes frosty pod rot disease of cacao: mechanisms of the biotrophic and necrotrophic phases.</title>
        <authorList>
            <person name="Meinhardt L.W."/>
            <person name="Costa G.G.L."/>
            <person name="Thomazella D.P.T."/>
            <person name="Teixeira P.J.P.L."/>
            <person name="Carazzolle M.F."/>
            <person name="Schuster S.C."/>
            <person name="Carlson J.E."/>
            <person name="Guiltinan M.J."/>
            <person name="Mieczkowski P."/>
            <person name="Farmer A."/>
            <person name="Ramaraj T."/>
            <person name="Crozier J."/>
            <person name="Davis R.E."/>
            <person name="Shao J."/>
            <person name="Melnick R.L."/>
            <person name="Pereira G.A.G."/>
            <person name="Bailey B.A."/>
        </authorList>
    </citation>
    <scope>NUCLEOTIDE SEQUENCE [LARGE SCALE GENOMIC DNA]</scope>
    <source>
        <strain evidence="2 3">MCA 2997</strain>
    </source>
</reference>
<accession>V2WUG5</accession>
<evidence type="ECO:0000313" key="2">
    <source>
        <dbReference type="EMBL" id="ESK83845.1"/>
    </source>
</evidence>
<protein>
    <submittedName>
        <fullName evidence="2">Uncharacterized protein</fullName>
    </submittedName>
</protein>
<dbReference type="Proteomes" id="UP000017559">
    <property type="component" value="Unassembled WGS sequence"/>
</dbReference>
<dbReference type="KEGG" id="mrr:Moror_13502"/>
<sequence>MYIPSPEDFTRQVSDIGVGDSHNVLVYILLFGFTIPIASALWLLIRSQYPCITISGLEAKEKKVYGLFQDAVEKGILVGQTRQIMEMKQIGLEYSASQIRMRNFGLASSMWYIYLGFHPRLVPELSAWYNVANTFEQEIQFKDRSSSTYACPIFKAYKDHCSCLITHTTVYAFYFPRPPLPITRMFRF</sequence>
<name>V2WUG5_MONRO</name>
<dbReference type="AlphaFoldDB" id="V2WUG5"/>
<evidence type="ECO:0000256" key="1">
    <source>
        <dbReference type="SAM" id="Phobius"/>
    </source>
</evidence>
<evidence type="ECO:0000313" key="3">
    <source>
        <dbReference type="Proteomes" id="UP000017559"/>
    </source>
</evidence>
<keyword evidence="1" id="KW-0472">Membrane</keyword>
<gene>
    <name evidence="2" type="ORF">Moror_13502</name>
</gene>
<keyword evidence="1" id="KW-0812">Transmembrane</keyword>
<proteinExistence type="predicted"/>
<keyword evidence="1" id="KW-1133">Transmembrane helix</keyword>
<dbReference type="EMBL" id="AWSO01001432">
    <property type="protein sequence ID" value="ESK83845.1"/>
    <property type="molecule type" value="Genomic_DNA"/>
</dbReference>
<keyword evidence="3" id="KW-1185">Reference proteome</keyword>
<organism evidence="2 3">
    <name type="scientific">Moniliophthora roreri (strain MCA 2997)</name>
    <name type="common">Cocoa frosty pod rot fungus</name>
    <name type="synonym">Crinipellis roreri</name>
    <dbReference type="NCBI Taxonomy" id="1381753"/>
    <lineage>
        <taxon>Eukaryota</taxon>
        <taxon>Fungi</taxon>
        <taxon>Dikarya</taxon>
        <taxon>Basidiomycota</taxon>
        <taxon>Agaricomycotina</taxon>
        <taxon>Agaricomycetes</taxon>
        <taxon>Agaricomycetidae</taxon>
        <taxon>Agaricales</taxon>
        <taxon>Marasmiineae</taxon>
        <taxon>Marasmiaceae</taxon>
        <taxon>Moniliophthora</taxon>
    </lineage>
</organism>
<dbReference type="HOGENOM" id="CLU_109464_2_0_1"/>
<feature type="transmembrane region" description="Helical" evidence="1">
    <location>
        <begin position="24"/>
        <end position="45"/>
    </location>
</feature>